<feature type="compositionally biased region" description="Polar residues" evidence="16">
    <location>
        <begin position="780"/>
        <end position="798"/>
    </location>
</feature>
<feature type="compositionally biased region" description="Polar residues" evidence="16">
    <location>
        <begin position="1009"/>
        <end position="1037"/>
    </location>
</feature>
<dbReference type="UniPathway" id="UPA00545">
    <property type="reaction ID" value="UER00823"/>
</dbReference>
<evidence type="ECO:0000256" key="9">
    <source>
        <dbReference type="ARBA" id="ARBA00023085"/>
    </source>
</evidence>
<reference evidence="18 19" key="1">
    <citation type="journal article" date="2013" name="BMC Genomics">
        <title>The miniature genome of a carnivorous plant Genlisea aurea contains a low number of genes and short non-coding sequences.</title>
        <authorList>
            <person name="Leushkin E.V."/>
            <person name="Sutormin R.A."/>
            <person name="Nabieva E.R."/>
            <person name="Penin A.A."/>
            <person name="Kondrashov A.S."/>
            <person name="Logacheva M.D."/>
        </authorList>
    </citation>
    <scope>NUCLEOTIDE SEQUENCE [LARGE SCALE GENOMIC DNA]</scope>
</reference>
<comment type="function">
    <text evidence="14">Acts in the modification of cell walls via demethylesterification of cell wall pectin.</text>
</comment>
<comment type="pathway">
    <text evidence="2">Glycan metabolism; pectin degradation; 2-dehydro-3-deoxy-D-gluconate from pectin: step 1/5.</text>
</comment>
<feature type="compositionally biased region" description="Polar residues" evidence="16">
    <location>
        <begin position="868"/>
        <end position="883"/>
    </location>
</feature>
<dbReference type="Pfam" id="PF01095">
    <property type="entry name" value="Pectinesterase"/>
    <property type="match status" value="1"/>
</dbReference>
<accession>S8CPF5</accession>
<comment type="similarity">
    <text evidence="4">In the C-terminal section; belongs to the pectinesterase family.</text>
</comment>
<feature type="compositionally biased region" description="Polar residues" evidence="16">
    <location>
        <begin position="808"/>
        <end position="820"/>
    </location>
</feature>
<evidence type="ECO:0000256" key="11">
    <source>
        <dbReference type="ARBA" id="ARBA00023180"/>
    </source>
</evidence>
<feature type="compositionally biased region" description="Polar residues" evidence="16">
    <location>
        <begin position="602"/>
        <end position="614"/>
    </location>
</feature>
<dbReference type="NCBIfam" id="TIGR01614">
    <property type="entry name" value="PME_inhib"/>
    <property type="match status" value="1"/>
</dbReference>
<feature type="region of interest" description="Disordered" evidence="16">
    <location>
        <begin position="661"/>
        <end position="1231"/>
    </location>
</feature>
<dbReference type="SUPFAM" id="SSF51126">
    <property type="entry name" value="Pectin lyase-like"/>
    <property type="match status" value="1"/>
</dbReference>
<evidence type="ECO:0000256" key="6">
    <source>
        <dbReference type="ARBA" id="ARBA00022512"/>
    </source>
</evidence>
<dbReference type="Gene3D" id="2.160.20.10">
    <property type="entry name" value="Single-stranded right-handed beta-helix, Pectin lyase-like"/>
    <property type="match status" value="1"/>
</dbReference>
<dbReference type="FunFam" id="2.160.20.10:FF:000001">
    <property type="entry name" value="Pectinesterase"/>
    <property type="match status" value="1"/>
</dbReference>
<evidence type="ECO:0000313" key="19">
    <source>
        <dbReference type="Proteomes" id="UP000015453"/>
    </source>
</evidence>
<feature type="compositionally biased region" description="Low complexity" evidence="16">
    <location>
        <begin position="847"/>
        <end position="858"/>
    </location>
</feature>
<dbReference type="GO" id="GO:0004857">
    <property type="term" value="F:enzyme inhibitor activity"/>
    <property type="evidence" value="ECO:0007669"/>
    <property type="project" value="InterPro"/>
</dbReference>
<comment type="caution">
    <text evidence="18">The sequence shown here is derived from an EMBL/GenBank/DDBJ whole genome shotgun (WGS) entry which is preliminary data.</text>
</comment>
<evidence type="ECO:0000256" key="2">
    <source>
        <dbReference type="ARBA" id="ARBA00005184"/>
    </source>
</evidence>
<dbReference type="InterPro" id="IPR000070">
    <property type="entry name" value="Pectinesterase_cat"/>
</dbReference>
<dbReference type="CDD" id="cd15798">
    <property type="entry name" value="PMEI-like_3"/>
    <property type="match status" value="1"/>
</dbReference>
<keyword evidence="12" id="KW-0961">Cell wall biogenesis/degradation</keyword>
<keyword evidence="7" id="KW-0964">Secreted</keyword>
<protein>
    <recommendedName>
        <fullName evidence="5">pectinesterase</fullName>
        <ecNumber evidence="5">3.1.1.11</ecNumber>
    </recommendedName>
</protein>
<dbReference type="GO" id="GO:0045490">
    <property type="term" value="P:pectin catabolic process"/>
    <property type="evidence" value="ECO:0007669"/>
    <property type="project" value="UniProtKB-UniPathway"/>
</dbReference>
<feature type="compositionally biased region" description="Low complexity" evidence="16">
    <location>
        <begin position="1174"/>
        <end position="1207"/>
    </location>
</feature>
<keyword evidence="6" id="KW-0134">Cell wall</keyword>
<feature type="compositionally biased region" description="Polar residues" evidence="16">
    <location>
        <begin position="1049"/>
        <end position="1058"/>
    </location>
</feature>
<keyword evidence="9" id="KW-0063">Aspartyl esterase</keyword>
<dbReference type="SMART" id="SM00856">
    <property type="entry name" value="PMEI"/>
    <property type="match status" value="1"/>
</dbReference>
<keyword evidence="19" id="KW-1185">Reference proteome</keyword>
<evidence type="ECO:0000256" key="13">
    <source>
        <dbReference type="ARBA" id="ARBA00047928"/>
    </source>
</evidence>
<dbReference type="InterPro" id="IPR006501">
    <property type="entry name" value="Pectinesterase_inhib_dom"/>
</dbReference>
<dbReference type="InterPro" id="IPR012334">
    <property type="entry name" value="Pectin_lyas_fold"/>
</dbReference>
<sequence>MEDRKRKMGIIAASSVVLVAMAVILVVACTGGNDEKPPDVSASQRAIMSICDTTDYQQTCLDSLAGHNSSDPKALIEVAIQSSINHIEEAVKNSTAIHDAEKTPRGRLALETCRELANRAVDDLDRSFGTFDDFDITSVADVPLELKIWLSGAITQLETCLDSFEDVPGDAGNRMRQVLRESMEMTSNVLTMVAEISTFLDSMGGGGGAQTAVTSRRLLSTDEFLPEWVDAGKRKLLAATPQVVTPDLIVAKDGTGNYPTINEALKNIPKSGKNKTIVLYIREGVYEEKLQFNSSMKNLFVIGDGPTKTRITGKSNFIDGTNTYQTATVAVQGDDFIARDIGFENTAGPEKHQAVALRVSADKAIFYNCHMDAYQDTLYAHAYRQFYRNCRISGTIDFIFGDSAAVFQNCTLLVRKPLENQQCVVTAQGRKEIRQPTGFILQNCSIRPDRDLYAIRKNIKTYLGRPWKQYSRTVIMESFLDDLICPTGWLPWNGTFALDTLFYTEFNNRGPAAPKKQRARWPGVKELPSSRIQRFTAVEFLDGNGWIPRTQVPYTPGFVFPVPKDDPNVKYSPIVPEETKDLGPKVEQMKHLSPPKDGKQNALPSSHANVPQNGSTGAPSTIGSTTTSTPSSNTAPPPAIPPSASTVVIVETNVTALKTAANATSPSPIGGSNASRVPDGGNHPASAPMHMPNYLGNNSDETMMAKTPNSKPDAPKGDTTHAAKISASAPNAAAFKPGSSESDRVSSAPNTLLVGSSAPPPMTSSDDGSAAPPPQAHKSAPSQSSPYKDLASSPSNIDVTAPPPISLSGGSTSQLPQSGNIIAKASPRGNSPSPASTDSTTPPPPSSISSRSSSQSLPKNQAKPPTVSPSGRPNPSSPESGNTAPPPDSQGTASSPPPPSASEATTPPSKSKDKGSAASSPPQSEETTPPSNSKDKGSAASPPASEATTPPSNSKDKASAPSPPQSEATAPPSSSKDKVSPPSPPQSEATTPPSNSKDKASAPSPPQLEATTPPSNSKNKASAPSPPQSEATTLPSNSKDKASAPSPPQSEATTPPSNSKDKASAPSPPQSEATTPPANSKDKASVPSPPQSEATTTPSNSQDEVFVPPPSQSEATTPPSTSHDGAPPVPSPPRSDFNSQLPTPPSGEKTQSPPPSYSLHVVSPPSQSGRNPGAQSTPQSDTSSPPAPTSQPQSDTSPPPTSSSSGSIPPPPPSGAATPPMVNSISSTQSM</sequence>
<proteinExistence type="inferred from homology"/>
<gene>
    <name evidence="18" type="ORF">M569_05708</name>
</gene>
<evidence type="ECO:0000256" key="4">
    <source>
        <dbReference type="ARBA" id="ARBA00007786"/>
    </source>
</evidence>
<evidence type="ECO:0000256" key="16">
    <source>
        <dbReference type="SAM" id="MobiDB-lite"/>
    </source>
</evidence>
<dbReference type="GO" id="GO:0030599">
    <property type="term" value="F:pectinesterase activity"/>
    <property type="evidence" value="ECO:0007669"/>
    <property type="project" value="UniProtKB-EC"/>
</dbReference>
<evidence type="ECO:0000256" key="3">
    <source>
        <dbReference type="ARBA" id="ARBA00006027"/>
    </source>
</evidence>
<feature type="compositionally biased region" description="Low complexity" evidence="16">
    <location>
        <begin position="831"/>
        <end position="840"/>
    </location>
</feature>
<dbReference type="PROSITE" id="PS51257">
    <property type="entry name" value="PROKAR_LIPOPROTEIN"/>
    <property type="match status" value="1"/>
</dbReference>
<keyword evidence="10" id="KW-1015">Disulfide bond</keyword>
<evidence type="ECO:0000256" key="1">
    <source>
        <dbReference type="ARBA" id="ARBA00004191"/>
    </source>
</evidence>
<evidence type="ECO:0000256" key="14">
    <source>
        <dbReference type="ARBA" id="ARBA00057335"/>
    </source>
</evidence>
<dbReference type="EC" id="3.1.1.11" evidence="5"/>
<dbReference type="InterPro" id="IPR033131">
    <property type="entry name" value="Pectinesterase_Asp_AS"/>
</dbReference>
<dbReference type="Gene3D" id="1.20.140.40">
    <property type="entry name" value="Invertase/pectin methylesterase inhibitor family protein"/>
    <property type="match status" value="1"/>
</dbReference>
<feature type="compositionally biased region" description="Low complexity" evidence="16">
    <location>
        <begin position="938"/>
        <end position="952"/>
    </location>
</feature>
<comment type="similarity">
    <text evidence="3">In the N-terminal section; belongs to the PMEI family.</text>
</comment>
<dbReference type="Pfam" id="PF04043">
    <property type="entry name" value="PMEI"/>
    <property type="match status" value="1"/>
</dbReference>
<dbReference type="PROSITE" id="PS00503">
    <property type="entry name" value="PECTINESTERASE_2"/>
    <property type="match status" value="1"/>
</dbReference>
<dbReference type="Proteomes" id="UP000015453">
    <property type="component" value="Unassembled WGS sequence"/>
</dbReference>
<keyword evidence="8" id="KW-0378">Hydrolase</keyword>
<feature type="active site" evidence="15">
    <location>
        <position position="397"/>
    </location>
</feature>
<dbReference type="GO" id="GO:0042545">
    <property type="term" value="P:cell wall modification"/>
    <property type="evidence" value="ECO:0007669"/>
    <property type="project" value="InterPro"/>
</dbReference>
<dbReference type="AlphaFoldDB" id="S8CPF5"/>
<dbReference type="InterPro" id="IPR035513">
    <property type="entry name" value="Invertase/methylesterase_inhib"/>
</dbReference>
<evidence type="ECO:0000256" key="15">
    <source>
        <dbReference type="PROSITE-ProRule" id="PRU10040"/>
    </source>
</evidence>
<dbReference type="EMBL" id="AUSU01002307">
    <property type="protein sequence ID" value="EPS69059.1"/>
    <property type="molecule type" value="Genomic_DNA"/>
</dbReference>
<dbReference type="OrthoDB" id="2019149at2759"/>
<feature type="compositionally biased region" description="Low complexity" evidence="16">
    <location>
        <begin position="615"/>
        <end position="634"/>
    </location>
</feature>
<evidence type="ECO:0000313" key="18">
    <source>
        <dbReference type="EMBL" id="EPS69059.1"/>
    </source>
</evidence>
<evidence type="ECO:0000256" key="8">
    <source>
        <dbReference type="ARBA" id="ARBA00022801"/>
    </source>
</evidence>
<feature type="compositionally biased region" description="Basic and acidic residues" evidence="16">
    <location>
        <begin position="577"/>
        <end position="599"/>
    </location>
</feature>
<organism evidence="18 19">
    <name type="scientific">Genlisea aurea</name>
    <dbReference type="NCBI Taxonomy" id="192259"/>
    <lineage>
        <taxon>Eukaryota</taxon>
        <taxon>Viridiplantae</taxon>
        <taxon>Streptophyta</taxon>
        <taxon>Embryophyta</taxon>
        <taxon>Tracheophyta</taxon>
        <taxon>Spermatophyta</taxon>
        <taxon>Magnoliopsida</taxon>
        <taxon>eudicotyledons</taxon>
        <taxon>Gunneridae</taxon>
        <taxon>Pentapetalae</taxon>
        <taxon>asterids</taxon>
        <taxon>lamiids</taxon>
        <taxon>Lamiales</taxon>
        <taxon>Lentibulariaceae</taxon>
        <taxon>Genlisea</taxon>
    </lineage>
</organism>
<feature type="compositionally biased region" description="Low complexity" evidence="16">
    <location>
        <begin position="916"/>
        <end position="931"/>
    </location>
</feature>
<evidence type="ECO:0000256" key="12">
    <source>
        <dbReference type="ARBA" id="ARBA00023316"/>
    </source>
</evidence>
<dbReference type="FunFam" id="1.20.140.40:FF:000001">
    <property type="entry name" value="Pectinesterase"/>
    <property type="match status" value="1"/>
</dbReference>
<feature type="compositionally biased region" description="Low complexity" evidence="16">
    <location>
        <begin position="722"/>
        <end position="737"/>
    </location>
</feature>
<comment type="catalytic activity">
    <reaction evidence="13">
        <text>[(1-&gt;4)-alpha-D-galacturonosyl methyl ester](n) + n H2O = [(1-&gt;4)-alpha-D-galacturonosyl](n) + n methanol + n H(+)</text>
        <dbReference type="Rhea" id="RHEA:22380"/>
        <dbReference type="Rhea" id="RHEA-COMP:14570"/>
        <dbReference type="Rhea" id="RHEA-COMP:14573"/>
        <dbReference type="ChEBI" id="CHEBI:15377"/>
        <dbReference type="ChEBI" id="CHEBI:15378"/>
        <dbReference type="ChEBI" id="CHEBI:17790"/>
        <dbReference type="ChEBI" id="CHEBI:140522"/>
        <dbReference type="ChEBI" id="CHEBI:140523"/>
        <dbReference type="EC" id="3.1.1.11"/>
    </reaction>
</comment>
<evidence type="ECO:0000256" key="5">
    <source>
        <dbReference type="ARBA" id="ARBA00013229"/>
    </source>
</evidence>
<feature type="compositionally biased region" description="Polar residues" evidence="16">
    <location>
        <begin position="1091"/>
        <end position="1103"/>
    </location>
</feature>
<name>S8CPF5_9LAMI</name>
<feature type="compositionally biased region" description="Polar residues" evidence="16">
    <location>
        <begin position="745"/>
        <end position="754"/>
    </location>
</feature>
<dbReference type="InterPro" id="IPR011050">
    <property type="entry name" value="Pectin_lyase_fold/virulence"/>
</dbReference>
<feature type="compositionally biased region" description="Polar residues" evidence="16">
    <location>
        <begin position="1221"/>
        <end position="1231"/>
    </location>
</feature>
<evidence type="ECO:0000256" key="10">
    <source>
        <dbReference type="ARBA" id="ARBA00023157"/>
    </source>
</evidence>
<evidence type="ECO:0000259" key="17">
    <source>
        <dbReference type="SMART" id="SM00856"/>
    </source>
</evidence>
<feature type="compositionally biased region" description="Polar residues" evidence="16">
    <location>
        <begin position="1112"/>
        <end position="1123"/>
    </location>
</feature>
<evidence type="ECO:0000256" key="7">
    <source>
        <dbReference type="ARBA" id="ARBA00022525"/>
    </source>
</evidence>
<keyword evidence="11" id="KW-0325">Glycoprotein</keyword>
<feature type="compositionally biased region" description="Polar residues" evidence="16">
    <location>
        <begin position="661"/>
        <end position="675"/>
    </location>
</feature>
<comment type="subcellular location">
    <subcellularLocation>
        <location evidence="1">Secreted</location>
        <location evidence="1">Cell wall</location>
    </subcellularLocation>
</comment>
<dbReference type="PANTHER" id="PTHR31707">
    <property type="entry name" value="PECTINESTERASE"/>
    <property type="match status" value="1"/>
</dbReference>
<dbReference type="SUPFAM" id="SSF101148">
    <property type="entry name" value="Plant invertase/pectin methylesterase inhibitor"/>
    <property type="match status" value="1"/>
</dbReference>
<feature type="domain" description="Pectinesterase inhibitor" evidence="17">
    <location>
        <begin position="42"/>
        <end position="192"/>
    </location>
</feature>
<feature type="region of interest" description="Disordered" evidence="16">
    <location>
        <begin position="569"/>
        <end position="643"/>
    </location>
</feature>